<dbReference type="CDD" id="cd07377">
    <property type="entry name" value="WHTH_GntR"/>
    <property type="match status" value="1"/>
</dbReference>
<dbReference type="InterPro" id="IPR036390">
    <property type="entry name" value="WH_DNA-bd_sf"/>
</dbReference>
<reference evidence="5 6" key="1">
    <citation type="submission" date="2018-10" db="EMBL/GenBank/DDBJ databases">
        <title>Draft genome of Cortibacter populi DSM10536.</title>
        <authorList>
            <person name="Bernier A.-M."/>
            <person name="Bernard K."/>
        </authorList>
    </citation>
    <scope>NUCLEOTIDE SEQUENCE [LARGE SCALE GENOMIC DNA]</scope>
    <source>
        <strain evidence="5 6">DSM 105136</strain>
    </source>
</reference>
<proteinExistence type="predicted"/>
<dbReference type="OrthoDB" id="5296437at2"/>
<dbReference type="EMBL" id="RDQO01000004">
    <property type="protein sequence ID" value="RMX04855.1"/>
    <property type="molecule type" value="Genomic_DNA"/>
</dbReference>
<protein>
    <submittedName>
        <fullName evidence="5">Transcriptional regulator LldR</fullName>
    </submittedName>
</protein>
<evidence type="ECO:0000256" key="2">
    <source>
        <dbReference type="ARBA" id="ARBA00023125"/>
    </source>
</evidence>
<sequence length="258" mass="28806">MRLADHVAEKLLALVQTRGLQPGQRLPAERQLASELGVSRPSLREAIQKLVSQGVLISRRGDGTYVRSAQPGASWLQQAFDPLASLLHADPEYRYDVLEARHALESSTAWHAALRATPADQDKIRRCFDVMVQHQQSGNAELSARADAQFHLAIAEAAHNVVLLRVMHSLFELVLSTVVQNRRTMFALDSPDALRTLTAQHEALMQAICEGQAQRARDVIGQHLEYVRTTVRRLDEDDARRARSSRLPVDARLPLPLL</sequence>
<evidence type="ECO:0000313" key="5">
    <source>
        <dbReference type="EMBL" id="RMX04855.1"/>
    </source>
</evidence>
<dbReference type="RefSeq" id="WP_122230168.1">
    <property type="nucleotide sequence ID" value="NZ_RDQO01000004.1"/>
</dbReference>
<dbReference type="Gene3D" id="1.20.120.530">
    <property type="entry name" value="GntR ligand-binding domain-like"/>
    <property type="match status" value="1"/>
</dbReference>
<organism evidence="5 6">
    <name type="scientific">Corticibacter populi</name>
    <dbReference type="NCBI Taxonomy" id="1550736"/>
    <lineage>
        <taxon>Bacteria</taxon>
        <taxon>Pseudomonadati</taxon>
        <taxon>Pseudomonadota</taxon>
        <taxon>Betaproteobacteria</taxon>
        <taxon>Burkholderiales</taxon>
        <taxon>Comamonadaceae</taxon>
        <taxon>Corticibacter</taxon>
    </lineage>
</organism>
<keyword evidence="1" id="KW-0805">Transcription regulation</keyword>
<dbReference type="InterPro" id="IPR000524">
    <property type="entry name" value="Tscrpt_reg_HTH_GntR"/>
</dbReference>
<dbReference type="GO" id="GO:0003700">
    <property type="term" value="F:DNA-binding transcription factor activity"/>
    <property type="evidence" value="ECO:0007669"/>
    <property type="project" value="InterPro"/>
</dbReference>
<evidence type="ECO:0000256" key="1">
    <source>
        <dbReference type="ARBA" id="ARBA00023015"/>
    </source>
</evidence>
<dbReference type="PROSITE" id="PS50949">
    <property type="entry name" value="HTH_GNTR"/>
    <property type="match status" value="1"/>
</dbReference>
<dbReference type="SMART" id="SM00895">
    <property type="entry name" value="FCD"/>
    <property type="match status" value="1"/>
</dbReference>
<dbReference type="Proteomes" id="UP000278006">
    <property type="component" value="Unassembled WGS sequence"/>
</dbReference>
<dbReference type="Gene3D" id="1.10.10.10">
    <property type="entry name" value="Winged helix-like DNA-binding domain superfamily/Winged helix DNA-binding domain"/>
    <property type="match status" value="1"/>
</dbReference>
<dbReference type="InterPro" id="IPR008920">
    <property type="entry name" value="TF_FadR/GntR_C"/>
</dbReference>
<dbReference type="AlphaFoldDB" id="A0A3M6QPB7"/>
<dbReference type="Pfam" id="PF00392">
    <property type="entry name" value="GntR"/>
    <property type="match status" value="1"/>
</dbReference>
<feature type="domain" description="HTH gntR-type" evidence="4">
    <location>
        <begin position="1"/>
        <end position="69"/>
    </location>
</feature>
<dbReference type="InterPro" id="IPR011711">
    <property type="entry name" value="GntR_C"/>
</dbReference>
<keyword evidence="2" id="KW-0238">DNA-binding</keyword>
<dbReference type="InterPro" id="IPR036388">
    <property type="entry name" value="WH-like_DNA-bd_sf"/>
</dbReference>
<keyword evidence="6" id="KW-1185">Reference proteome</keyword>
<evidence type="ECO:0000259" key="4">
    <source>
        <dbReference type="PROSITE" id="PS50949"/>
    </source>
</evidence>
<keyword evidence="3" id="KW-0804">Transcription</keyword>
<gene>
    <name evidence="5" type="primary">lldR</name>
    <name evidence="5" type="ORF">D8I35_13415</name>
</gene>
<dbReference type="PANTHER" id="PTHR43537">
    <property type="entry name" value="TRANSCRIPTIONAL REGULATOR, GNTR FAMILY"/>
    <property type="match status" value="1"/>
</dbReference>
<accession>A0A3M6QPB7</accession>
<evidence type="ECO:0000256" key="3">
    <source>
        <dbReference type="ARBA" id="ARBA00023163"/>
    </source>
</evidence>
<evidence type="ECO:0000313" key="6">
    <source>
        <dbReference type="Proteomes" id="UP000278006"/>
    </source>
</evidence>
<dbReference type="SUPFAM" id="SSF46785">
    <property type="entry name" value="Winged helix' DNA-binding domain"/>
    <property type="match status" value="1"/>
</dbReference>
<name>A0A3M6QPB7_9BURK</name>
<dbReference type="GO" id="GO:0003677">
    <property type="term" value="F:DNA binding"/>
    <property type="evidence" value="ECO:0007669"/>
    <property type="project" value="UniProtKB-KW"/>
</dbReference>
<dbReference type="PRINTS" id="PR00035">
    <property type="entry name" value="HTHGNTR"/>
</dbReference>
<dbReference type="SMART" id="SM00345">
    <property type="entry name" value="HTH_GNTR"/>
    <property type="match status" value="1"/>
</dbReference>
<dbReference type="NCBIfam" id="NF007741">
    <property type="entry name" value="PRK10421.1"/>
    <property type="match status" value="1"/>
</dbReference>
<comment type="caution">
    <text evidence="5">The sequence shown here is derived from an EMBL/GenBank/DDBJ whole genome shotgun (WGS) entry which is preliminary data.</text>
</comment>
<dbReference type="SUPFAM" id="SSF48008">
    <property type="entry name" value="GntR ligand-binding domain-like"/>
    <property type="match status" value="1"/>
</dbReference>
<dbReference type="Pfam" id="PF07729">
    <property type="entry name" value="FCD"/>
    <property type="match status" value="1"/>
</dbReference>
<dbReference type="PANTHER" id="PTHR43537:SF18">
    <property type="entry name" value="L-LACTATE DEHYDROGENASE OPERON REGULATORY PROTEIN-RELATED"/>
    <property type="match status" value="1"/>
</dbReference>